<keyword evidence="6" id="KW-1185">Reference proteome</keyword>
<comment type="caution">
    <text evidence="5">The sequence shown here is derived from an EMBL/GenBank/DDBJ whole genome shotgun (WGS) entry which is preliminary data.</text>
</comment>
<dbReference type="GO" id="GO:0016114">
    <property type="term" value="P:terpenoid biosynthetic process"/>
    <property type="evidence" value="ECO:0007669"/>
    <property type="project" value="InterPro"/>
</dbReference>
<dbReference type="PANTHER" id="PTHR31225:SF252">
    <property type="entry name" value="TERPENE SYNTHASE 12-RELATED"/>
    <property type="match status" value="1"/>
</dbReference>
<evidence type="ECO:0000313" key="5">
    <source>
        <dbReference type="EMBL" id="KAF6153559.1"/>
    </source>
</evidence>
<protein>
    <recommendedName>
        <fullName evidence="4">Terpene synthase metal-binding domain-containing protein</fullName>
    </recommendedName>
</protein>
<organism evidence="5 6">
    <name type="scientific">Kingdonia uniflora</name>
    <dbReference type="NCBI Taxonomy" id="39325"/>
    <lineage>
        <taxon>Eukaryota</taxon>
        <taxon>Viridiplantae</taxon>
        <taxon>Streptophyta</taxon>
        <taxon>Embryophyta</taxon>
        <taxon>Tracheophyta</taxon>
        <taxon>Spermatophyta</taxon>
        <taxon>Magnoliopsida</taxon>
        <taxon>Ranunculales</taxon>
        <taxon>Circaeasteraceae</taxon>
        <taxon>Kingdonia</taxon>
    </lineage>
</organism>
<evidence type="ECO:0000259" key="4">
    <source>
        <dbReference type="Pfam" id="PF03936"/>
    </source>
</evidence>
<dbReference type="Gene3D" id="1.10.600.10">
    <property type="entry name" value="Farnesyl Diphosphate Synthase"/>
    <property type="match status" value="2"/>
</dbReference>
<evidence type="ECO:0000256" key="2">
    <source>
        <dbReference type="ARBA" id="ARBA00022723"/>
    </source>
</evidence>
<dbReference type="InterPro" id="IPR050148">
    <property type="entry name" value="Terpene_synthase-like"/>
</dbReference>
<keyword evidence="3" id="KW-0460">Magnesium</keyword>
<sequence>MPRLETRWFIDVYKKKEDMNNQLLEFAKLDFNMVQATLQEDVKYASKWWKKLGLGEITMSFARDRLVENFLWTIGIIYEPQFAYCRRQIAQINCLLTTIDDAYNVYGSFEELKHFTYAVERWDIKAVEKLPHCMKICFLALYNNTNQMAYDIMKEQGVDISILLILSYFRAPSTFLGRCMKSIPGRGPMDEIVRGDVQKSIQCYMHDTGTSEESARKYIQDLIGKTWKKKNKERVGDSHLPQPFINAAVGLARMAQCMYQYGDGHGVPDRETKDRVNTLLIESI</sequence>
<reference evidence="5 6" key="1">
    <citation type="journal article" date="2020" name="IScience">
        <title>Genome Sequencing of the Endangered Kingdonia uniflora (Circaeasteraceae, Ranunculales) Reveals Potential Mechanisms of Evolutionary Specialization.</title>
        <authorList>
            <person name="Sun Y."/>
            <person name="Deng T."/>
            <person name="Zhang A."/>
            <person name="Moore M.J."/>
            <person name="Landis J.B."/>
            <person name="Lin N."/>
            <person name="Zhang H."/>
            <person name="Zhang X."/>
            <person name="Huang J."/>
            <person name="Zhang X."/>
            <person name="Sun H."/>
            <person name="Wang H."/>
        </authorList>
    </citation>
    <scope>NUCLEOTIDE SEQUENCE [LARGE SCALE GENOMIC DNA]</scope>
    <source>
        <strain evidence="5">TB1705</strain>
        <tissue evidence="5">Leaf</tissue>
    </source>
</reference>
<feature type="domain" description="Terpene synthase metal-binding" evidence="4">
    <location>
        <begin position="57"/>
        <end position="158"/>
    </location>
</feature>
<feature type="domain" description="Terpene synthase metal-binding" evidence="4">
    <location>
        <begin position="190"/>
        <end position="229"/>
    </location>
</feature>
<comment type="cofactor">
    <cofactor evidence="1">
        <name>Mg(2+)</name>
        <dbReference type="ChEBI" id="CHEBI:18420"/>
    </cofactor>
</comment>
<dbReference type="EMBL" id="JACGCM010001560">
    <property type="protein sequence ID" value="KAF6153559.1"/>
    <property type="molecule type" value="Genomic_DNA"/>
</dbReference>
<dbReference type="SUPFAM" id="SSF48576">
    <property type="entry name" value="Terpenoid synthases"/>
    <property type="match status" value="1"/>
</dbReference>
<dbReference type="PANTHER" id="PTHR31225">
    <property type="entry name" value="OS04G0344100 PROTEIN-RELATED"/>
    <property type="match status" value="1"/>
</dbReference>
<dbReference type="InterPro" id="IPR008949">
    <property type="entry name" value="Isoprenoid_synthase_dom_sf"/>
</dbReference>
<evidence type="ECO:0000256" key="3">
    <source>
        <dbReference type="ARBA" id="ARBA00022842"/>
    </source>
</evidence>
<proteinExistence type="predicted"/>
<gene>
    <name evidence="5" type="ORF">GIB67_027426</name>
</gene>
<dbReference type="OrthoDB" id="1936865at2759"/>
<dbReference type="Pfam" id="PF03936">
    <property type="entry name" value="Terpene_synth_C"/>
    <property type="match status" value="2"/>
</dbReference>
<dbReference type="AlphaFoldDB" id="A0A7J7MF58"/>
<dbReference type="Proteomes" id="UP000541444">
    <property type="component" value="Unassembled WGS sequence"/>
</dbReference>
<accession>A0A7J7MF58</accession>
<dbReference type="GO" id="GO:0000287">
    <property type="term" value="F:magnesium ion binding"/>
    <property type="evidence" value="ECO:0007669"/>
    <property type="project" value="InterPro"/>
</dbReference>
<dbReference type="InterPro" id="IPR005630">
    <property type="entry name" value="Terpene_synthase_metal-bd"/>
</dbReference>
<evidence type="ECO:0000256" key="1">
    <source>
        <dbReference type="ARBA" id="ARBA00001946"/>
    </source>
</evidence>
<dbReference type="GO" id="GO:0010333">
    <property type="term" value="F:terpene synthase activity"/>
    <property type="evidence" value="ECO:0007669"/>
    <property type="project" value="InterPro"/>
</dbReference>
<name>A0A7J7MF58_9MAGN</name>
<evidence type="ECO:0000313" key="6">
    <source>
        <dbReference type="Proteomes" id="UP000541444"/>
    </source>
</evidence>
<keyword evidence="2" id="KW-0479">Metal-binding</keyword>